<keyword evidence="1" id="KW-0456">Lyase</keyword>
<accession>A0A498D7K6</accession>
<dbReference type="Proteomes" id="UP000270219">
    <property type="component" value="Unassembled WGS sequence"/>
</dbReference>
<dbReference type="PANTHER" id="PTHR12935">
    <property type="entry name" value="GAMMA-GLUTAMYLCYCLOTRANSFERASE"/>
    <property type="match status" value="1"/>
</dbReference>
<proteinExistence type="predicted"/>
<gene>
    <name evidence="5" type="ORF">D8M04_11330</name>
</gene>
<keyword evidence="6" id="KW-1185">Reference proteome</keyword>
<dbReference type="Pfam" id="PF13772">
    <property type="entry name" value="AIG2_2"/>
    <property type="match status" value="1"/>
</dbReference>
<dbReference type="PANTHER" id="PTHR12935:SF0">
    <property type="entry name" value="GAMMA-GLUTAMYLCYCLOTRANSFERASE"/>
    <property type="match status" value="1"/>
</dbReference>
<evidence type="ECO:0000256" key="3">
    <source>
        <dbReference type="PIRSR" id="PIRSR617939-2"/>
    </source>
</evidence>
<organism evidence="5 6">
    <name type="scientific">Oceanobacillus piezotolerans</name>
    <dbReference type="NCBI Taxonomy" id="2448030"/>
    <lineage>
        <taxon>Bacteria</taxon>
        <taxon>Bacillati</taxon>
        <taxon>Bacillota</taxon>
        <taxon>Bacilli</taxon>
        <taxon>Bacillales</taxon>
        <taxon>Bacillaceae</taxon>
        <taxon>Oceanobacillus</taxon>
    </lineage>
</organism>
<dbReference type="InterPro" id="IPR013024">
    <property type="entry name" value="GGCT-like"/>
</dbReference>
<feature type="binding site" evidence="3">
    <location>
        <position position="278"/>
    </location>
    <ligand>
        <name>substrate</name>
    </ligand>
</feature>
<evidence type="ECO:0000256" key="2">
    <source>
        <dbReference type="PIRSR" id="PIRSR617939-1"/>
    </source>
</evidence>
<feature type="domain" description="Gamma-glutamylcyclotransferase AIG2-like" evidence="4">
    <location>
        <begin position="29"/>
        <end position="148"/>
    </location>
</feature>
<name>A0A498D7K6_9BACI</name>
<evidence type="ECO:0000259" key="4">
    <source>
        <dbReference type="Pfam" id="PF06094"/>
    </source>
</evidence>
<evidence type="ECO:0000313" key="6">
    <source>
        <dbReference type="Proteomes" id="UP000270219"/>
    </source>
</evidence>
<evidence type="ECO:0000313" key="5">
    <source>
        <dbReference type="EMBL" id="RLL45436.1"/>
    </source>
</evidence>
<dbReference type="InterPro" id="IPR009288">
    <property type="entry name" value="AIG2-like_dom"/>
</dbReference>
<dbReference type="SUPFAM" id="SSF110857">
    <property type="entry name" value="Gamma-glutamyl cyclotransferase-like"/>
    <property type="match status" value="2"/>
</dbReference>
<keyword evidence="5" id="KW-0808">Transferase</keyword>
<dbReference type="GO" id="GO:0003839">
    <property type="term" value="F:gamma-glutamylcyclotransferase activity"/>
    <property type="evidence" value="ECO:0007669"/>
    <property type="project" value="InterPro"/>
</dbReference>
<feature type="active site" description="Proton acceptor" evidence="2">
    <location>
        <position position="236"/>
    </location>
</feature>
<dbReference type="GO" id="GO:0016740">
    <property type="term" value="F:transferase activity"/>
    <property type="evidence" value="ECO:0007669"/>
    <property type="project" value="UniProtKB-KW"/>
</dbReference>
<dbReference type="Pfam" id="PF06094">
    <property type="entry name" value="GGACT"/>
    <property type="match status" value="1"/>
</dbReference>
<dbReference type="EMBL" id="RCHR01000003">
    <property type="protein sequence ID" value="RLL45436.1"/>
    <property type="molecule type" value="Genomic_DNA"/>
</dbReference>
<protein>
    <submittedName>
        <fullName evidence="5">Gamma-glutamylcyclotransferase</fullName>
    </submittedName>
</protein>
<dbReference type="InterPro" id="IPR036568">
    <property type="entry name" value="GGCT-like_sf"/>
</dbReference>
<feature type="binding site" evidence="3">
    <location>
        <begin position="160"/>
        <end position="165"/>
    </location>
    <ligand>
        <name>substrate</name>
    </ligand>
</feature>
<dbReference type="InterPro" id="IPR017939">
    <property type="entry name" value="G-Glutamylcylcotransferase"/>
</dbReference>
<evidence type="ECO:0000256" key="1">
    <source>
        <dbReference type="ARBA" id="ARBA00023239"/>
    </source>
</evidence>
<dbReference type="AlphaFoldDB" id="A0A498D7K6"/>
<dbReference type="Gene3D" id="3.10.490.10">
    <property type="entry name" value="Gamma-glutamyl cyclotransferase-like"/>
    <property type="match status" value="2"/>
</dbReference>
<reference evidence="5 6" key="1">
    <citation type="submission" date="2018-10" db="EMBL/GenBank/DDBJ databases">
        <title>Oceanobacillus sp. YLB-02 draft genome.</title>
        <authorList>
            <person name="Yu L."/>
        </authorList>
    </citation>
    <scope>NUCLEOTIDE SEQUENCE [LARGE SCALE GENOMIC DNA]</scope>
    <source>
        <strain evidence="5 6">YLB-02</strain>
    </source>
</reference>
<sequence>MYLVRLFPVSSIYYFADTKRIRGKHMIHVFVYGTLMQGERNHHLLKSATCVYREAYVFGKLLDTGFGYPAWVYDKDTFTYGEVYEVDSSILKELDQLEDYREGRDHNLFERIKITAYNDRDDHIDCYIYAAGERLMNSTIEIPHGNWSVYKYLQKSTYYYFAYGSCMDHERFKEHGVDAYFQSIIGKGILRDYGFRFSRESLDGGKADIISSPKEIVEGVIYNVPKEALDYLYKREGVFFQSYRPIVVEVTLKDEKRLRVITFTGVEKSQETPPTKHYAEEIFRGASNILSDTYRQKLQERIDRLGTSN</sequence>
<comment type="caution">
    <text evidence="5">The sequence shown here is derived from an EMBL/GenBank/DDBJ whole genome shotgun (WGS) entry which is preliminary data.</text>
</comment>
<dbReference type="CDD" id="cd06661">
    <property type="entry name" value="GGCT_like"/>
    <property type="match status" value="2"/>
</dbReference>